<feature type="region of interest" description="Disordered" evidence="1">
    <location>
        <begin position="223"/>
        <end position="276"/>
    </location>
</feature>
<evidence type="ECO:0000256" key="1">
    <source>
        <dbReference type="SAM" id="MobiDB-lite"/>
    </source>
</evidence>
<proteinExistence type="predicted"/>
<dbReference type="AlphaFoldDB" id="A0A2S7TYA5"/>
<sequence>MLSQKDFIEASKKFVCIRLETYENKETQDRIRDLLSGSMQNTAFVVYAPDGKTKLTRSHRSPQSILGGRGSKDIAPVIDEMGKIADKYKVKGSPNQEVLQDFDSFKQSLNVASADQRLLVFTVSPQSKMTSVKKTLRAVFNNPSVSGKFHFDIAGKGDVKWAESLKNVNAKTGIFLIRSHEFGQDGIVVKALPLDVSPRGLKADLLAMNKKFSEFEKRKDYGKHVNQGRREGVKFENNIQQGEDRDGDGKIDEHKPGQGRRGDRSPRGGGRFLEGL</sequence>
<dbReference type="Proteomes" id="UP000239907">
    <property type="component" value="Unassembled WGS sequence"/>
</dbReference>
<organism evidence="2 3">
    <name type="scientific">Rubritalea profundi</name>
    <dbReference type="NCBI Taxonomy" id="1658618"/>
    <lineage>
        <taxon>Bacteria</taxon>
        <taxon>Pseudomonadati</taxon>
        <taxon>Verrucomicrobiota</taxon>
        <taxon>Verrucomicrobiia</taxon>
        <taxon>Verrucomicrobiales</taxon>
        <taxon>Rubritaleaceae</taxon>
        <taxon>Rubritalea</taxon>
    </lineage>
</organism>
<dbReference type="RefSeq" id="WP_105042217.1">
    <property type="nucleotide sequence ID" value="NZ_MQWA01000001.1"/>
</dbReference>
<accession>A0A2S7TYA5</accession>
<dbReference type="EMBL" id="MQWA01000001">
    <property type="protein sequence ID" value="PQJ27726.1"/>
    <property type="molecule type" value="Genomic_DNA"/>
</dbReference>
<evidence type="ECO:0000313" key="3">
    <source>
        <dbReference type="Proteomes" id="UP000239907"/>
    </source>
</evidence>
<feature type="compositionally biased region" description="Basic and acidic residues" evidence="1">
    <location>
        <begin position="223"/>
        <end position="234"/>
    </location>
</feature>
<name>A0A2S7TYA5_9BACT</name>
<feature type="compositionally biased region" description="Basic and acidic residues" evidence="1">
    <location>
        <begin position="242"/>
        <end position="266"/>
    </location>
</feature>
<feature type="compositionally biased region" description="Gly residues" evidence="1">
    <location>
        <begin position="267"/>
        <end position="276"/>
    </location>
</feature>
<dbReference type="OrthoDB" id="284364at2"/>
<reference evidence="2 3" key="1">
    <citation type="submission" date="2016-12" db="EMBL/GenBank/DDBJ databases">
        <title>Study of bacterial adaptation to deep sea.</title>
        <authorList>
            <person name="Song J."/>
            <person name="Yoshizawa S."/>
            <person name="Kogure K."/>
        </authorList>
    </citation>
    <scope>NUCLEOTIDE SEQUENCE [LARGE SCALE GENOMIC DNA]</scope>
    <source>
        <strain evidence="2 3">SAORIC-165</strain>
    </source>
</reference>
<comment type="caution">
    <text evidence="2">The sequence shown here is derived from an EMBL/GenBank/DDBJ whole genome shotgun (WGS) entry which is preliminary data.</text>
</comment>
<keyword evidence="3" id="KW-1185">Reference proteome</keyword>
<evidence type="ECO:0000313" key="2">
    <source>
        <dbReference type="EMBL" id="PQJ27726.1"/>
    </source>
</evidence>
<gene>
    <name evidence="2" type="ORF">BSZ32_03900</name>
</gene>
<protein>
    <submittedName>
        <fullName evidence="2">Uncharacterized protein</fullName>
    </submittedName>
</protein>